<evidence type="ECO:0000313" key="2">
    <source>
        <dbReference type="Proteomes" id="UP001337655"/>
    </source>
</evidence>
<comment type="caution">
    <text evidence="1">The sequence shown here is derived from an EMBL/GenBank/DDBJ whole genome shotgun (WGS) entry which is preliminary data.</text>
</comment>
<proteinExistence type="predicted"/>
<sequence>MEKQQQSSCSQDRESLEPLSETALANLNGPELTIKRTGALKADVAIFNDQQQQLFFADICAYGKKPDITLHQNTKEGPVVAAAHYRYGRSVNVGIGPDDLSMTWVELKRRNVLETRGFTFVWNDTVYALRRATFEDHGSTGAGRLLLTHFKVVEEATGEMIALYVSKPVGKTKGTLRLKSKLSGELNVLCIVGVIAWRDKIRRR</sequence>
<name>A0AAV9PEF1_9PEZI</name>
<dbReference type="RefSeq" id="XP_064660909.1">
    <property type="nucleotide sequence ID" value="XM_064800958.1"/>
</dbReference>
<dbReference type="EMBL" id="JAVRRT010000005">
    <property type="protein sequence ID" value="KAK5172065.1"/>
    <property type="molecule type" value="Genomic_DNA"/>
</dbReference>
<gene>
    <name evidence="1" type="ORF">LTR77_003702</name>
</gene>
<accession>A0AAV9PEF1</accession>
<dbReference type="GeneID" id="89925048"/>
<evidence type="ECO:0000313" key="1">
    <source>
        <dbReference type="EMBL" id="KAK5172065.1"/>
    </source>
</evidence>
<dbReference type="AlphaFoldDB" id="A0AAV9PEF1"/>
<protein>
    <submittedName>
        <fullName evidence="1">Uncharacterized protein</fullName>
    </submittedName>
</protein>
<dbReference type="Proteomes" id="UP001337655">
    <property type="component" value="Unassembled WGS sequence"/>
</dbReference>
<organism evidence="1 2">
    <name type="scientific">Saxophila tyrrhenica</name>
    <dbReference type="NCBI Taxonomy" id="1690608"/>
    <lineage>
        <taxon>Eukaryota</taxon>
        <taxon>Fungi</taxon>
        <taxon>Dikarya</taxon>
        <taxon>Ascomycota</taxon>
        <taxon>Pezizomycotina</taxon>
        <taxon>Dothideomycetes</taxon>
        <taxon>Dothideomycetidae</taxon>
        <taxon>Mycosphaerellales</taxon>
        <taxon>Extremaceae</taxon>
        <taxon>Saxophila</taxon>
    </lineage>
</organism>
<reference evidence="1 2" key="1">
    <citation type="submission" date="2023-08" db="EMBL/GenBank/DDBJ databases">
        <title>Black Yeasts Isolated from many extreme environments.</title>
        <authorList>
            <person name="Coleine C."/>
            <person name="Stajich J.E."/>
            <person name="Selbmann L."/>
        </authorList>
    </citation>
    <scope>NUCLEOTIDE SEQUENCE [LARGE SCALE GENOMIC DNA]</scope>
    <source>
        <strain evidence="1 2">CCFEE 5935</strain>
    </source>
</reference>
<keyword evidence="2" id="KW-1185">Reference proteome</keyword>